<proteinExistence type="predicted"/>
<protein>
    <submittedName>
        <fullName evidence="1">Uncharacterized protein</fullName>
    </submittedName>
</protein>
<dbReference type="HOGENOM" id="CLU_2072538_0_0_1"/>
<sequence length="118" mass="13475">MLTYRFGNKTQDISSFRHKWNACLKFFIRNFTVAQSAKKLASSLLHASIPMLACIKQWKGLSLHFLLLSGWPSWLDLWLTYGQRCPRYRCHEASTMCSSLVSLGCGAFIKLKLADAEI</sequence>
<dbReference type="InParanoid" id="A0A0C2WHM7"/>
<dbReference type="EMBL" id="KN818443">
    <property type="protein sequence ID" value="KIL56146.1"/>
    <property type="molecule type" value="Genomic_DNA"/>
</dbReference>
<organism evidence="1 2">
    <name type="scientific">Amanita muscaria (strain Koide BX008)</name>
    <dbReference type="NCBI Taxonomy" id="946122"/>
    <lineage>
        <taxon>Eukaryota</taxon>
        <taxon>Fungi</taxon>
        <taxon>Dikarya</taxon>
        <taxon>Basidiomycota</taxon>
        <taxon>Agaricomycotina</taxon>
        <taxon>Agaricomycetes</taxon>
        <taxon>Agaricomycetidae</taxon>
        <taxon>Agaricales</taxon>
        <taxon>Pluteineae</taxon>
        <taxon>Amanitaceae</taxon>
        <taxon>Amanita</taxon>
    </lineage>
</organism>
<gene>
    <name evidence="1" type="ORF">M378DRAFT_540017</name>
</gene>
<dbReference type="AlphaFoldDB" id="A0A0C2WHM7"/>
<accession>A0A0C2WHM7</accession>
<evidence type="ECO:0000313" key="2">
    <source>
        <dbReference type="Proteomes" id="UP000054549"/>
    </source>
</evidence>
<reference evidence="1 2" key="1">
    <citation type="submission" date="2014-04" db="EMBL/GenBank/DDBJ databases">
        <title>Evolutionary Origins and Diversification of the Mycorrhizal Mutualists.</title>
        <authorList>
            <consortium name="DOE Joint Genome Institute"/>
            <consortium name="Mycorrhizal Genomics Consortium"/>
            <person name="Kohler A."/>
            <person name="Kuo A."/>
            <person name="Nagy L.G."/>
            <person name="Floudas D."/>
            <person name="Copeland A."/>
            <person name="Barry K.W."/>
            <person name="Cichocki N."/>
            <person name="Veneault-Fourrey C."/>
            <person name="LaButti K."/>
            <person name="Lindquist E.A."/>
            <person name="Lipzen A."/>
            <person name="Lundell T."/>
            <person name="Morin E."/>
            <person name="Murat C."/>
            <person name="Riley R."/>
            <person name="Ohm R."/>
            <person name="Sun H."/>
            <person name="Tunlid A."/>
            <person name="Henrissat B."/>
            <person name="Grigoriev I.V."/>
            <person name="Hibbett D.S."/>
            <person name="Martin F."/>
        </authorList>
    </citation>
    <scope>NUCLEOTIDE SEQUENCE [LARGE SCALE GENOMIC DNA]</scope>
    <source>
        <strain evidence="1 2">Koide BX008</strain>
    </source>
</reference>
<name>A0A0C2WHM7_AMAMK</name>
<evidence type="ECO:0000313" key="1">
    <source>
        <dbReference type="EMBL" id="KIL56146.1"/>
    </source>
</evidence>
<keyword evidence="2" id="KW-1185">Reference proteome</keyword>
<dbReference type="Proteomes" id="UP000054549">
    <property type="component" value="Unassembled WGS sequence"/>
</dbReference>